<dbReference type="InterPro" id="IPR020472">
    <property type="entry name" value="WD40_PAC1"/>
</dbReference>
<dbReference type="PROSITE" id="PS00678">
    <property type="entry name" value="WD_REPEATS_1"/>
    <property type="match status" value="1"/>
</dbReference>
<gene>
    <name evidence="6" type="ORF">QR98_0046870</name>
</gene>
<dbReference type="Pfam" id="PF00400">
    <property type="entry name" value="WD40"/>
    <property type="match status" value="5"/>
</dbReference>
<dbReference type="Proteomes" id="UP000616769">
    <property type="component" value="Unassembled WGS sequence"/>
</dbReference>
<dbReference type="InterPro" id="IPR019775">
    <property type="entry name" value="WD40_repeat_CS"/>
</dbReference>
<dbReference type="VEuPathDB" id="VectorBase:SSCA005315"/>
<dbReference type="PANTHER" id="PTHR19865:SF0">
    <property type="entry name" value="U3 SMALL NUCLEOLAR RNA-INTERACTING PROTEIN 2"/>
    <property type="match status" value="1"/>
</dbReference>
<dbReference type="FunFam" id="2.130.10.10:FF:000509">
    <property type="entry name" value="U3 small nucleolar RNA-interacting protein"/>
    <property type="match status" value="1"/>
</dbReference>
<feature type="compositionally biased region" description="Basic residues" evidence="5">
    <location>
        <begin position="15"/>
        <end position="26"/>
    </location>
</feature>
<dbReference type="PROSITE" id="PS50082">
    <property type="entry name" value="WD_REPEATS_2"/>
    <property type="match status" value="4"/>
</dbReference>
<evidence type="ECO:0000313" key="7">
    <source>
        <dbReference type="Proteomes" id="UP000616769"/>
    </source>
</evidence>
<organism evidence="6 7">
    <name type="scientific">Sarcoptes scabiei</name>
    <name type="common">Itch mite</name>
    <name type="synonym">Acarus scabiei</name>
    <dbReference type="NCBI Taxonomy" id="52283"/>
    <lineage>
        <taxon>Eukaryota</taxon>
        <taxon>Metazoa</taxon>
        <taxon>Ecdysozoa</taxon>
        <taxon>Arthropoda</taxon>
        <taxon>Chelicerata</taxon>
        <taxon>Arachnida</taxon>
        <taxon>Acari</taxon>
        <taxon>Acariformes</taxon>
        <taxon>Sarcoptiformes</taxon>
        <taxon>Astigmata</taxon>
        <taxon>Psoroptidia</taxon>
        <taxon>Sarcoptoidea</taxon>
        <taxon>Sarcoptidae</taxon>
        <taxon>Sarcoptinae</taxon>
        <taxon>Sarcoptes</taxon>
    </lineage>
</organism>
<evidence type="ECO:0000256" key="4">
    <source>
        <dbReference type="ARBA" id="ARBA00023242"/>
    </source>
</evidence>
<dbReference type="SMART" id="SM00320">
    <property type="entry name" value="WD40"/>
    <property type="match status" value="6"/>
</dbReference>
<keyword evidence="2" id="KW-0853">WD repeat</keyword>
<protein>
    <submittedName>
        <fullName evidence="6">WD domain containing protein 1</fullName>
    </submittedName>
</protein>
<dbReference type="PANTHER" id="PTHR19865">
    <property type="entry name" value="U3 SMALL NUCLEOLAR RNA INTERACTING PROTEIN 2"/>
    <property type="match status" value="1"/>
</dbReference>
<evidence type="ECO:0000256" key="5">
    <source>
        <dbReference type="SAM" id="MobiDB-lite"/>
    </source>
</evidence>
<dbReference type="AlphaFoldDB" id="A0A132A5J9"/>
<dbReference type="SUPFAM" id="SSF50978">
    <property type="entry name" value="WD40 repeat-like"/>
    <property type="match status" value="1"/>
</dbReference>
<dbReference type="InterPro" id="IPR001680">
    <property type="entry name" value="WD40_rpt"/>
</dbReference>
<evidence type="ECO:0000256" key="1">
    <source>
        <dbReference type="ARBA" id="ARBA00004123"/>
    </source>
</evidence>
<dbReference type="GO" id="GO:0032040">
    <property type="term" value="C:small-subunit processome"/>
    <property type="evidence" value="ECO:0007669"/>
    <property type="project" value="TreeGrafter"/>
</dbReference>
<evidence type="ECO:0000313" key="6">
    <source>
        <dbReference type="EMBL" id="KPM06214.1"/>
    </source>
</evidence>
<keyword evidence="4" id="KW-0539">Nucleus</keyword>
<feature type="compositionally biased region" description="Acidic residues" evidence="5">
    <location>
        <begin position="34"/>
        <end position="44"/>
    </location>
</feature>
<reference evidence="6 7" key="1">
    <citation type="journal article" date="2015" name="Parasit. Vectors">
        <title>Draft genome of the scabies mite.</title>
        <authorList>
            <person name="Rider S.D.Jr."/>
            <person name="Morgan M.S."/>
            <person name="Arlian L.G."/>
        </authorList>
    </citation>
    <scope>NUCLEOTIDE SEQUENCE [LARGE SCALE GENOMIC DNA]</scope>
    <source>
        <strain evidence="6">Arlian Lab</strain>
    </source>
</reference>
<feature type="region of interest" description="Disordered" evidence="5">
    <location>
        <begin position="1"/>
        <end position="70"/>
    </location>
</feature>
<dbReference type="PROSITE" id="PS50294">
    <property type="entry name" value="WD_REPEATS_REGION"/>
    <property type="match status" value="2"/>
</dbReference>
<dbReference type="Gene3D" id="2.130.10.10">
    <property type="entry name" value="YVTN repeat-like/Quinoprotein amine dehydrogenase"/>
    <property type="match status" value="1"/>
</dbReference>
<comment type="subcellular location">
    <subcellularLocation>
        <location evidence="1">Nucleus</location>
    </subcellularLocation>
</comment>
<dbReference type="EMBL" id="JXLN01010700">
    <property type="protein sequence ID" value="KPM06214.1"/>
    <property type="molecule type" value="Genomic_DNA"/>
</dbReference>
<dbReference type="PRINTS" id="PR00320">
    <property type="entry name" value="GPROTEINBRPT"/>
</dbReference>
<dbReference type="OrthoDB" id="189968at2759"/>
<sequence length="465" mass="53286">MAKIQNKSFASSKSSRMKKKQKHSKFPNKIDSEVSSDDELDYDEINNFSEEKRPIDQNQEEEFDESPQEKKIRLAKEYLAQLETHDSLKNETNDNSLDHSNLISNHLKDILLEKKGKLHRNHADRISTKDDIIIMKNGHRKSITALALSYDGRFVFTASKDCYIVKWGCECGKKLLKVNVYDEFNNDIKSTSINVKKNGPINALALSSDYKFLASGFSLSILIWNPDSLKIIHTFSGHRDTVTGLVFRRSFHQLFSCSKDRMIKVWNLDEMNYSESLLGHHDCITAIDAYVNEKCLTSGGRDGTIRLWKIPEESNLIYLADKISTIDCVKMINDNHFISASDDGSISLWSTNKKKPLTTVFNAHGDGFWITSLACIKNSDLFASGSYNGEIIFWKIHACYKKIEKKMVYQIEGFVNGMEFDQECRFLVAAISQEHRLGRWFDRNIKAKNVVHIIPILLNDDQKSI</sequence>
<dbReference type="InterPro" id="IPR039241">
    <property type="entry name" value="Rrp9-like"/>
</dbReference>
<accession>A0A132A5J9</accession>
<dbReference type="InterPro" id="IPR015943">
    <property type="entry name" value="WD40/YVTN_repeat-like_dom_sf"/>
</dbReference>
<name>A0A132A5J9_SARSC</name>
<dbReference type="GO" id="GO:0034511">
    <property type="term" value="F:U3 snoRNA binding"/>
    <property type="evidence" value="ECO:0007669"/>
    <property type="project" value="InterPro"/>
</dbReference>
<keyword evidence="3" id="KW-0677">Repeat</keyword>
<evidence type="ECO:0000256" key="2">
    <source>
        <dbReference type="ARBA" id="ARBA00022574"/>
    </source>
</evidence>
<proteinExistence type="predicted"/>
<evidence type="ECO:0000256" key="3">
    <source>
        <dbReference type="ARBA" id="ARBA00022737"/>
    </source>
</evidence>
<dbReference type="InterPro" id="IPR036322">
    <property type="entry name" value="WD40_repeat_dom_sf"/>
</dbReference>
<comment type="caution">
    <text evidence="6">The sequence shown here is derived from an EMBL/GenBank/DDBJ whole genome shotgun (WGS) entry which is preliminary data.</text>
</comment>